<feature type="region of interest" description="Disordered" evidence="1">
    <location>
        <begin position="181"/>
        <end position="212"/>
    </location>
</feature>
<feature type="compositionally biased region" description="Low complexity" evidence="1">
    <location>
        <begin position="9"/>
        <end position="22"/>
    </location>
</feature>
<comment type="caution">
    <text evidence="2">The sequence shown here is derived from an EMBL/GenBank/DDBJ whole genome shotgun (WGS) entry which is preliminary data.</text>
</comment>
<gene>
    <name evidence="2" type="ORF">D9Q98_005604</name>
</gene>
<proteinExistence type="predicted"/>
<evidence type="ECO:0000313" key="3">
    <source>
        <dbReference type="Proteomes" id="UP001055712"/>
    </source>
</evidence>
<reference evidence="2" key="2">
    <citation type="submission" date="2020-11" db="EMBL/GenBank/DDBJ databases">
        <authorList>
            <person name="Cecchin M."/>
            <person name="Marcolungo L."/>
            <person name="Rossato M."/>
            <person name="Girolomoni L."/>
            <person name="Cosentino E."/>
            <person name="Cuine S."/>
            <person name="Li-Beisson Y."/>
            <person name="Delledonne M."/>
            <person name="Ballottari M."/>
        </authorList>
    </citation>
    <scope>NUCLEOTIDE SEQUENCE</scope>
    <source>
        <strain evidence="2">211/11P</strain>
        <tissue evidence="2">Whole cell</tissue>
    </source>
</reference>
<organism evidence="2 3">
    <name type="scientific">Chlorella vulgaris</name>
    <name type="common">Green alga</name>
    <dbReference type="NCBI Taxonomy" id="3077"/>
    <lineage>
        <taxon>Eukaryota</taxon>
        <taxon>Viridiplantae</taxon>
        <taxon>Chlorophyta</taxon>
        <taxon>core chlorophytes</taxon>
        <taxon>Trebouxiophyceae</taxon>
        <taxon>Chlorellales</taxon>
        <taxon>Chlorellaceae</taxon>
        <taxon>Chlorella clade</taxon>
        <taxon>Chlorella</taxon>
    </lineage>
</organism>
<dbReference type="AlphaFoldDB" id="A0A9D4TMG9"/>
<accession>A0A9D4TMG9</accession>
<protein>
    <submittedName>
        <fullName evidence="2">Uncharacterized protein</fullName>
    </submittedName>
</protein>
<dbReference type="Proteomes" id="UP001055712">
    <property type="component" value="Unassembled WGS sequence"/>
</dbReference>
<evidence type="ECO:0000256" key="1">
    <source>
        <dbReference type="SAM" id="MobiDB-lite"/>
    </source>
</evidence>
<feature type="region of interest" description="Disordered" evidence="1">
    <location>
        <begin position="1"/>
        <end position="22"/>
    </location>
</feature>
<evidence type="ECO:0000313" key="2">
    <source>
        <dbReference type="EMBL" id="KAI3429515.1"/>
    </source>
</evidence>
<keyword evidence="3" id="KW-1185">Reference proteome</keyword>
<feature type="compositionally biased region" description="Basic and acidic residues" evidence="1">
    <location>
        <begin position="193"/>
        <end position="212"/>
    </location>
</feature>
<reference evidence="2" key="1">
    <citation type="journal article" date="2019" name="Plant J.">
        <title>Chlorella vulgaris genome assembly and annotation reveals the molecular basis for metabolic acclimation to high light conditions.</title>
        <authorList>
            <person name="Cecchin M."/>
            <person name="Marcolungo L."/>
            <person name="Rossato M."/>
            <person name="Girolomoni L."/>
            <person name="Cosentino E."/>
            <person name="Cuine S."/>
            <person name="Li-Beisson Y."/>
            <person name="Delledonne M."/>
            <person name="Ballottari M."/>
        </authorList>
    </citation>
    <scope>NUCLEOTIDE SEQUENCE</scope>
    <source>
        <strain evidence="2">211/11P</strain>
    </source>
</reference>
<sequence>MACKRLFESSSPGSQQANSSARRAAAARLQATLAEQLDAAMKDVALHLSLHTGRLHIKTFVALALLATRVKARGVPDTTPGLQEVAMGFLLARGPHPPDFGDLTAAGQAAQDATFQAILAMDQMPYGTEPVAVGGQLMELLQRGHDLLLPTALHMGAAAGNTDSPGTACAHTVATYGAPAAAHSTGAEADIAAETKEVEQTPEKQPEVVEHS</sequence>
<dbReference type="EMBL" id="SIDB01000008">
    <property type="protein sequence ID" value="KAI3429515.1"/>
    <property type="molecule type" value="Genomic_DNA"/>
</dbReference>
<name>A0A9D4TMG9_CHLVU</name>